<dbReference type="AlphaFoldDB" id="C5BQ12"/>
<proteinExistence type="predicted"/>
<dbReference type="Proteomes" id="UP000009080">
    <property type="component" value="Chromosome"/>
</dbReference>
<dbReference type="eggNOG" id="COG0764">
    <property type="taxonomic scope" value="Bacteria"/>
</dbReference>
<dbReference type="OrthoDB" id="9812842at2"/>
<feature type="domain" description="ApeI dehydratase-like" evidence="1">
    <location>
        <begin position="7"/>
        <end position="72"/>
    </location>
</feature>
<dbReference type="InterPro" id="IPR029069">
    <property type="entry name" value="HotDog_dom_sf"/>
</dbReference>
<sequence length="124" mass="13196">MLIQYQQVSAEHPCFAGHFPGNPLVPGALLLSWVAAYFQVASAGELVAIKNAKFLRPVRPGDQLTYEFDVKSGRPSTGTVRPEAVETQLPENVFLDGAGVGKFSVLITGSAAVVVATGSFEYRA</sequence>
<evidence type="ECO:0000259" key="1">
    <source>
        <dbReference type="Pfam" id="PF22818"/>
    </source>
</evidence>
<accession>C5BQ12</accession>
<dbReference type="RefSeq" id="WP_015818680.1">
    <property type="nucleotide sequence ID" value="NC_012997.1"/>
</dbReference>
<protein>
    <submittedName>
        <fullName evidence="2">FabA domain protein</fullName>
    </submittedName>
</protein>
<dbReference type="Gene3D" id="3.10.129.10">
    <property type="entry name" value="Hotdog Thioesterase"/>
    <property type="match status" value="1"/>
</dbReference>
<dbReference type="InterPro" id="IPR054545">
    <property type="entry name" value="ApeI-like"/>
</dbReference>
<reference evidence="2 3" key="1">
    <citation type="journal article" date="2009" name="PLoS ONE">
        <title>The complete genome of Teredinibacter turnerae T7901: an intracellular endosymbiont of marine wood-boring bivalves (shipworms).</title>
        <authorList>
            <person name="Yang J.C."/>
            <person name="Madupu R."/>
            <person name="Durkin A.S."/>
            <person name="Ekborg N.A."/>
            <person name="Pedamallu C.S."/>
            <person name="Hostetler J.B."/>
            <person name="Radune D."/>
            <person name="Toms B.S."/>
            <person name="Henrissat B."/>
            <person name="Coutinho P.M."/>
            <person name="Schwarz S."/>
            <person name="Field L."/>
            <person name="Trindade-Silva A.E."/>
            <person name="Soares C.A.G."/>
            <person name="Elshahawi S."/>
            <person name="Hanora A."/>
            <person name="Schmidt E.W."/>
            <person name="Haygood M.G."/>
            <person name="Posfai J."/>
            <person name="Benner J."/>
            <person name="Madinger C."/>
            <person name="Nove J."/>
            <person name="Anton B."/>
            <person name="Chaudhary K."/>
            <person name="Foster J."/>
            <person name="Holman A."/>
            <person name="Kumar S."/>
            <person name="Lessard P.A."/>
            <person name="Luyten Y.A."/>
            <person name="Slatko B."/>
            <person name="Wood N."/>
            <person name="Wu B."/>
            <person name="Teplitski M."/>
            <person name="Mougous J.D."/>
            <person name="Ward N."/>
            <person name="Eisen J.A."/>
            <person name="Badger J.H."/>
            <person name="Distel D.L."/>
        </authorList>
    </citation>
    <scope>NUCLEOTIDE SEQUENCE [LARGE SCALE GENOMIC DNA]</scope>
    <source>
        <strain evidence="3">ATCC 39867 / T7901</strain>
    </source>
</reference>
<evidence type="ECO:0000313" key="2">
    <source>
        <dbReference type="EMBL" id="ACR12568.1"/>
    </source>
</evidence>
<keyword evidence="3" id="KW-1185">Reference proteome</keyword>
<name>C5BQ12_TERTT</name>
<dbReference type="HOGENOM" id="CLU_2002803_0_0_6"/>
<dbReference type="Pfam" id="PF22818">
    <property type="entry name" value="ApeI-like"/>
    <property type="match status" value="1"/>
</dbReference>
<organism evidence="2 3">
    <name type="scientific">Teredinibacter turnerae (strain ATCC 39867 / T7901)</name>
    <dbReference type="NCBI Taxonomy" id="377629"/>
    <lineage>
        <taxon>Bacteria</taxon>
        <taxon>Pseudomonadati</taxon>
        <taxon>Pseudomonadota</taxon>
        <taxon>Gammaproteobacteria</taxon>
        <taxon>Cellvibrionales</taxon>
        <taxon>Cellvibrionaceae</taxon>
        <taxon>Teredinibacter</taxon>
    </lineage>
</organism>
<evidence type="ECO:0000313" key="3">
    <source>
        <dbReference type="Proteomes" id="UP000009080"/>
    </source>
</evidence>
<dbReference type="GO" id="GO:0016829">
    <property type="term" value="F:lyase activity"/>
    <property type="evidence" value="ECO:0007669"/>
    <property type="project" value="UniProtKB-KW"/>
</dbReference>
<dbReference type="SUPFAM" id="SSF54637">
    <property type="entry name" value="Thioesterase/thiol ester dehydrase-isomerase"/>
    <property type="match status" value="1"/>
</dbReference>
<dbReference type="EMBL" id="CP001614">
    <property type="protein sequence ID" value="ACR12568.1"/>
    <property type="molecule type" value="Genomic_DNA"/>
</dbReference>
<dbReference type="KEGG" id="ttu:TERTU_3274"/>
<dbReference type="STRING" id="377629.TERTU_3274"/>
<gene>
    <name evidence="2" type="ordered locus">TERTU_3274</name>
</gene>